<sequence>MCLPEYKASPHEWHMWIVRVSDAELCSLSATTSALPLGRARSYASRLSVVPSSCREPTVCAWRSWLPGAAAGLPMMKLDCESLIGCPLHGSPGADAF</sequence>
<evidence type="ECO:0000313" key="2">
    <source>
        <dbReference type="Proteomes" id="UP000053831"/>
    </source>
</evidence>
<protein>
    <submittedName>
        <fullName evidence="1">Uncharacterized protein</fullName>
    </submittedName>
</protein>
<name>A0A0M8MX76_ESCWE</name>
<keyword evidence="2" id="KW-1185">Reference proteome</keyword>
<evidence type="ECO:0000313" key="1">
    <source>
        <dbReference type="EMBL" id="KOS18667.1"/>
    </source>
</evidence>
<comment type="caution">
    <text evidence="1">The sequence shown here is derived from an EMBL/GenBank/DDBJ whole genome shotgun (WGS) entry which is preliminary data.</text>
</comment>
<gene>
    <name evidence="1" type="ORF">ESCO_000170</name>
</gene>
<reference evidence="1 2" key="1">
    <citation type="submission" date="2015-07" db="EMBL/GenBank/DDBJ databases">
        <title>The genome of the fungus Escovopsis weberi, a specialized disease agent of ant agriculture.</title>
        <authorList>
            <person name="de Man T.J."/>
            <person name="Stajich J.E."/>
            <person name="Kubicek C.P."/>
            <person name="Chenthamara K."/>
            <person name="Atanasova L."/>
            <person name="Druzhinina I.S."/>
            <person name="Birnbaum S."/>
            <person name="Barribeau S.M."/>
            <person name="Teiling C."/>
            <person name="Suen G."/>
            <person name="Currie C."/>
            <person name="Gerardo N.M."/>
        </authorList>
    </citation>
    <scope>NUCLEOTIDE SEQUENCE [LARGE SCALE GENOMIC DNA]</scope>
</reference>
<proteinExistence type="predicted"/>
<dbReference type="EMBL" id="LGSR01000020">
    <property type="protein sequence ID" value="KOS18667.1"/>
    <property type="molecule type" value="Genomic_DNA"/>
</dbReference>
<dbReference type="Proteomes" id="UP000053831">
    <property type="component" value="Unassembled WGS sequence"/>
</dbReference>
<dbReference type="AlphaFoldDB" id="A0A0M8MX76"/>
<accession>A0A0M8MX76</accession>
<organism evidence="1 2">
    <name type="scientific">Escovopsis weberi</name>
    <dbReference type="NCBI Taxonomy" id="150374"/>
    <lineage>
        <taxon>Eukaryota</taxon>
        <taxon>Fungi</taxon>
        <taxon>Dikarya</taxon>
        <taxon>Ascomycota</taxon>
        <taxon>Pezizomycotina</taxon>
        <taxon>Sordariomycetes</taxon>
        <taxon>Hypocreomycetidae</taxon>
        <taxon>Hypocreales</taxon>
        <taxon>Hypocreaceae</taxon>
        <taxon>Escovopsis</taxon>
    </lineage>
</organism>